<dbReference type="STRING" id="101091.A0A1C7NG99"/>
<dbReference type="InParanoid" id="A0A1C7NG99"/>
<evidence type="ECO:0000256" key="3">
    <source>
        <dbReference type="ARBA" id="ARBA00022801"/>
    </source>
</evidence>
<dbReference type="GO" id="GO:0051307">
    <property type="term" value="P:meiotic chromosome separation"/>
    <property type="evidence" value="ECO:0007669"/>
    <property type="project" value="TreeGrafter"/>
</dbReference>
<dbReference type="InterPro" id="IPR030397">
    <property type="entry name" value="SEPARIN_core_dom"/>
</dbReference>
<evidence type="ECO:0000256" key="5">
    <source>
        <dbReference type="SAM" id="MobiDB-lite"/>
    </source>
</evidence>
<keyword evidence="4" id="KW-0159">Chromosome partition</keyword>
<dbReference type="InterPro" id="IPR011990">
    <property type="entry name" value="TPR-like_helical_dom_sf"/>
</dbReference>
<protein>
    <recommendedName>
        <fullName evidence="2">separase</fullName>
        <ecNumber evidence="2">3.4.22.49</ecNumber>
    </recommendedName>
</protein>
<dbReference type="PROSITE" id="PS51700">
    <property type="entry name" value="SEPARIN"/>
    <property type="match status" value="1"/>
</dbReference>
<dbReference type="EMBL" id="LUGH01000177">
    <property type="protein sequence ID" value="OBZ88065.1"/>
    <property type="molecule type" value="Genomic_DNA"/>
</dbReference>
<proteinExistence type="predicted"/>
<dbReference type="InterPro" id="IPR005314">
    <property type="entry name" value="Peptidase_C50"/>
</dbReference>
<dbReference type="OrthoDB" id="10255632at2759"/>
<dbReference type="Proteomes" id="UP000093000">
    <property type="component" value="Unassembled WGS sequence"/>
</dbReference>
<organism evidence="7 8">
    <name type="scientific">Choanephora cucurbitarum</name>
    <dbReference type="NCBI Taxonomy" id="101091"/>
    <lineage>
        <taxon>Eukaryota</taxon>
        <taxon>Fungi</taxon>
        <taxon>Fungi incertae sedis</taxon>
        <taxon>Mucoromycota</taxon>
        <taxon>Mucoromycotina</taxon>
        <taxon>Mucoromycetes</taxon>
        <taxon>Mucorales</taxon>
        <taxon>Mucorineae</taxon>
        <taxon>Choanephoraceae</taxon>
        <taxon>Choanephoroideae</taxon>
        <taxon>Choanephora</taxon>
    </lineage>
</organism>
<evidence type="ECO:0000259" key="6">
    <source>
        <dbReference type="PROSITE" id="PS51700"/>
    </source>
</evidence>
<evidence type="ECO:0000256" key="1">
    <source>
        <dbReference type="ARBA" id="ARBA00000451"/>
    </source>
</evidence>
<evidence type="ECO:0000313" key="7">
    <source>
        <dbReference type="EMBL" id="OBZ88065.1"/>
    </source>
</evidence>
<dbReference type="Pfam" id="PF03568">
    <property type="entry name" value="Separin_C"/>
    <property type="match status" value="1"/>
</dbReference>
<name>A0A1C7NG99_9FUNG</name>
<evidence type="ECO:0000256" key="2">
    <source>
        <dbReference type="ARBA" id="ARBA00012489"/>
    </source>
</evidence>
<dbReference type="EC" id="3.4.22.49" evidence="2"/>
<dbReference type="SUPFAM" id="SSF48452">
    <property type="entry name" value="TPR-like"/>
    <property type="match status" value="1"/>
</dbReference>
<dbReference type="GO" id="GO:0005737">
    <property type="term" value="C:cytoplasm"/>
    <property type="evidence" value="ECO:0007669"/>
    <property type="project" value="TreeGrafter"/>
</dbReference>
<dbReference type="PANTHER" id="PTHR12792">
    <property type="entry name" value="EXTRA SPINDLE POLES 1-RELATED"/>
    <property type="match status" value="1"/>
</dbReference>
<evidence type="ECO:0000313" key="8">
    <source>
        <dbReference type="Proteomes" id="UP000093000"/>
    </source>
</evidence>
<feature type="region of interest" description="Disordered" evidence="5">
    <location>
        <begin position="1094"/>
        <end position="1113"/>
    </location>
</feature>
<sequence>MSDLASRLLLQLKDYGKCNDELAVSVKKAILEPFQVDLNRPESARKPPTTSKFKQMATQLAPIAMRIVNQNIDGLLNLKRTIKETSHYTIAVNCLLDTSFYALTALRHMNTYTALKPLDIEKATSNLICKMVELGEYQRALDEMRKFRVLLAGIAKVQLNPKSTPVIVVDNRQKGVLTESNVLNVGSLKNTNSDIPESVIKNQWENDMLKEYQDLFQFPLDSTINDRTMILLVLAYQMNTIRSWCEIRDGALVKYVPYFLERPGNFLHWCKHLLQLDQTTARKQLDTLYKLLYKATNRLPISEENAFYSYHIQVFSLKALLLAGSTSLQSIMDRLVVIGTTYEKATKQVSYSYVQQCCHEFLELIQPNIEKLSVMDSYFVLCEYYAYISRKAKSYKGAFYAYKFMVRPIRHLLDGEHGNYYYAAYAANAKLALGAVQMDKIVLDNNFADISTTLNESIACLRIVSHAVSQSSHHDSHSEQALYNLSKSVNTFLQSAKRLHQHIEKTEGSSLSDKWHGLVVYLIRVLQQCSETLPANFSLAKDSPAKRVATQSDMVLTFVDIMILLSRLQLDANNPDSHHTAYEYLSTAEQMCIEKKCTDGYRWLSGAYYTIGTTIIKTEEYGAAIYPLRKSSSLLEKDVERANTEEGKLQLCKRYEILGLCCHKHKDYEDSVKAYRLALKRVPLSTIKQFTSQVESTAISTIIEREILIPKLMDRFLRAVVVDPDMTSIHFASEYITTTGFSALEQAALYECELKVWYGISLKMNVYKYQKMLVDKLLQIYQASKHPIRRARVLLSQVRIERSKPSVNQNESIQTALACAQEAFELLKVQDYGKDSSLLAYRRYYVALSMSWMVICERELGQASSSNSFEFSLQQWSVLLKKITPIYYAKPSVKQDIQQVFDEIDDVDQFYDHIRMLADLFAVVGEPVFRIRALRILLKLNNGFRDAQIDHISDSITYLCTIGKIFCELGYTGKASVEFNYAKKLISSYKCSNLADIYYRVYYAHYLTYIDDFETSKETFEEARDIWKNTPVVSSKDSSATVKSYTSRCMLLADVYTTQSSILSHTDSLDRAIDAATAALSLLNKCIKVIQKSDQDRQPSASKQLEDPFMPARDQQEDSKVVYRESQWILAQKIGQLLQRLAQLYMDKGSWHEAHYFVKQGPLLAEKVKSNSLYFESYLCTSAYYLKYGDLDKSQQALEDAAELQLTGEYHGLDEIRIKLWMANLALANAFPNIAMDAYQEAEGLLDQLLLPAYISGLEQLVETKKTIDESADLSDAYSCLPLQKIKSVILLKKATVFFEQGQPEVALDLLEKMEESGAMIADEIEFSACLSRFKLAITHKALEPELGKFYHESTVLPAMKTQAARGTMMKKSTINQELLMVRDDLTNVLERMLDARLVAWAREPTPVIQFLSNASGFTMFLKNQLYGQSRALATNYALLEAYYTSMANGIHMRREMQNSLRVKINPSCLTLPSDTDWPLSEEERDQQQQHTRLPRWLQAHLNTLVELYREENDLSDKEFQDKFINILPSHWTICSLTMDIERKDLYIAQLRSHEEPFVVKIPLNRTTHRKDNCYPPVMQYEDAASELKDIIEASDDTIHNGASCVQPAQVEAWWNARKDLDNRLKVLLDNIEDQWLSGFRGLLAGRCQEHKEELRKYQKALSETVFRSVHQASGTKKQTELSLPFCRMVLRLGRQPLVRDLEDIVWFILSCYEAQDALIDYSKLNLKKLMDDIRLLGSRYHEKCNMTGINTTKNIPNDHLILILDKHLQMLPLESMPLLRSQSVSRLPCLSFLRDRVLYARAHHGRAAFDDFGAIITDQWSDIAISQKNAFYVLNPGGDLKDTQKEFEPFFKSVRGWDGVIQKKPLELQLKEALQTRDLYMYFGHSAGQAFMRGTTVRQLPVCAVSLLMGCSSGLIETQGEFDPYGYVLNYLLAGSPAVVANLWDVTDRSIDRLTKHMLSTWGMLKQTAQNKSIVQAVAESRSKCKLSYLIGAAPVVYGIPVYLEPYST</sequence>
<reference evidence="7 8" key="1">
    <citation type="submission" date="2016-03" db="EMBL/GenBank/DDBJ databases">
        <title>Choanephora cucurbitarum.</title>
        <authorList>
            <person name="Min B."/>
            <person name="Park H."/>
            <person name="Park J.-H."/>
            <person name="Shin H.-D."/>
            <person name="Choi I.-G."/>
        </authorList>
    </citation>
    <scope>NUCLEOTIDE SEQUENCE [LARGE SCALE GENOMIC DNA]</scope>
    <source>
        <strain evidence="7 8">KUS-F28377</strain>
    </source>
</reference>
<gene>
    <name evidence="7" type="primary">bimB</name>
    <name evidence="7" type="ORF">A0J61_03876</name>
</gene>
<comment type="catalytic activity">
    <reaction evidence="1">
        <text>All bonds known to be hydrolyzed by this endopeptidase have arginine in P1 and an acidic residue in P4. P6 is often occupied by an acidic residue or by a hydroxy-amino-acid residue, the phosphorylation of which enhances cleavage.</text>
        <dbReference type="EC" id="3.4.22.49"/>
    </reaction>
</comment>
<dbReference type="GO" id="GO:0005634">
    <property type="term" value="C:nucleus"/>
    <property type="evidence" value="ECO:0007669"/>
    <property type="project" value="InterPro"/>
</dbReference>
<dbReference type="GO" id="GO:0006508">
    <property type="term" value="P:proteolysis"/>
    <property type="evidence" value="ECO:0007669"/>
    <property type="project" value="InterPro"/>
</dbReference>
<keyword evidence="3" id="KW-0378">Hydrolase</keyword>
<evidence type="ECO:0000256" key="4">
    <source>
        <dbReference type="ARBA" id="ARBA00022829"/>
    </source>
</evidence>
<keyword evidence="8" id="KW-1185">Reference proteome</keyword>
<dbReference type="GO" id="GO:0044732">
    <property type="term" value="C:mitotic spindle pole body"/>
    <property type="evidence" value="ECO:0007669"/>
    <property type="project" value="TreeGrafter"/>
</dbReference>
<accession>A0A1C7NG99</accession>
<feature type="domain" description="Peptidase C50" evidence="6">
    <location>
        <begin position="1828"/>
        <end position="1923"/>
    </location>
</feature>
<dbReference type="PANTHER" id="PTHR12792:SF0">
    <property type="entry name" value="SEPARIN"/>
    <property type="match status" value="1"/>
</dbReference>
<dbReference type="GO" id="GO:0004197">
    <property type="term" value="F:cysteine-type endopeptidase activity"/>
    <property type="evidence" value="ECO:0007669"/>
    <property type="project" value="InterPro"/>
</dbReference>
<comment type="caution">
    <text evidence="7">The sequence shown here is derived from an EMBL/GenBank/DDBJ whole genome shotgun (WGS) entry which is preliminary data.</text>
</comment>
<dbReference type="GO" id="GO:0072686">
    <property type="term" value="C:mitotic spindle"/>
    <property type="evidence" value="ECO:0007669"/>
    <property type="project" value="TreeGrafter"/>
</dbReference>